<accession>A0AAQ3KF07</accession>
<dbReference type="EMBL" id="CP136893">
    <property type="protein sequence ID" value="WOL04436.1"/>
    <property type="molecule type" value="Genomic_DNA"/>
</dbReference>
<name>A0AAQ3KF07_9LILI</name>
<evidence type="ECO:0000313" key="1">
    <source>
        <dbReference type="EMBL" id="WOL04436.1"/>
    </source>
</evidence>
<dbReference type="AlphaFoldDB" id="A0AAQ3KF07"/>
<gene>
    <name evidence="1" type="ORF">Cni_G13157</name>
</gene>
<protein>
    <submittedName>
        <fullName evidence="1">Uncharacterized protein</fullName>
    </submittedName>
</protein>
<keyword evidence="2" id="KW-1185">Reference proteome</keyword>
<sequence length="137" mass="15943">MSMPHLISFPLGTCSIHQPMLHSMEFDWPAPEEPTSDAAWLLSTRAMGRPRNDVLLRQTYLRSYQFTVKERFRDRLRRNLKEAGELGWAIVSEIADRVFDARLEGVKTFRYFGSKVQAAAMSPLRCFVVRKKCYLED</sequence>
<evidence type="ECO:0000313" key="2">
    <source>
        <dbReference type="Proteomes" id="UP001327560"/>
    </source>
</evidence>
<dbReference type="Proteomes" id="UP001327560">
    <property type="component" value="Chromosome 4"/>
</dbReference>
<organism evidence="1 2">
    <name type="scientific">Canna indica</name>
    <name type="common">Indian-shot</name>
    <dbReference type="NCBI Taxonomy" id="4628"/>
    <lineage>
        <taxon>Eukaryota</taxon>
        <taxon>Viridiplantae</taxon>
        <taxon>Streptophyta</taxon>
        <taxon>Embryophyta</taxon>
        <taxon>Tracheophyta</taxon>
        <taxon>Spermatophyta</taxon>
        <taxon>Magnoliopsida</taxon>
        <taxon>Liliopsida</taxon>
        <taxon>Zingiberales</taxon>
        <taxon>Cannaceae</taxon>
        <taxon>Canna</taxon>
    </lineage>
</organism>
<reference evidence="1 2" key="1">
    <citation type="submission" date="2023-10" db="EMBL/GenBank/DDBJ databases">
        <title>Chromosome-scale genome assembly provides insights into flower coloration mechanisms of Canna indica.</title>
        <authorList>
            <person name="Li C."/>
        </authorList>
    </citation>
    <scope>NUCLEOTIDE SEQUENCE [LARGE SCALE GENOMIC DNA]</scope>
    <source>
        <tissue evidence="1">Flower</tissue>
    </source>
</reference>
<proteinExistence type="predicted"/>